<reference evidence="1" key="1">
    <citation type="submission" date="2022-08" db="EMBL/GenBank/DDBJ databases">
        <authorList>
            <person name="Deng Y."/>
            <person name="Han X.-F."/>
            <person name="Zhang Y.-Q."/>
        </authorList>
    </citation>
    <scope>NUCLEOTIDE SEQUENCE</scope>
    <source>
        <strain evidence="1">CPCC 205763</strain>
    </source>
</reference>
<comment type="caution">
    <text evidence="1">The sequence shown here is derived from an EMBL/GenBank/DDBJ whole genome shotgun (WGS) entry which is preliminary data.</text>
</comment>
<dbReference type="Proteomes" id="UP001165584">
    <property type="component" value="Unassembled WGS sequence"/>
</dbReference>
<accession>A0ABT2GVF9</accession>
<evidence type="ECO:0000313" key="1">
    <source>
        <dbReference type="EMBL" id="MCS5720194.1"/>
    </source>
</evidence>
<gene>
    <name evidence="1" type="ORF">N1027_18840</name>
</gene>
<dbReference type="RefSeq" id="WP_259510144.1">
    <property type="nucleotide sequence ID" value="NZ_JANLCM010000002.1"/>
</dbReference>
<name>A0ABT2GVF9_9MICO</name>
<organism evidence="1 2">
    <name type="scientific">Herbiconiux aconitum</name>
    <dbReference type="NCBI Taxonomy" id="2970913"/>
    <lineage>
        <taxon>Bacteria</taxon>
        <taxon>Bacillati</taxon>
        <taxon>Actinomycetota</taxon>
        <taxon>Actinomycetes</taxon>
        <taxon>Micrococcales</taxon>
        <taxon>Microbacteriaceae</taxon>
        <taxon>Herbiconiux</taxon>
    </lineage>
</organism>
<proteinExistence type="predicted"/>
<keyword evidence="2" id="KW-1185">Reference proteome</keyword>
<protein>
    <recommendedName>
        <fullName evidence="3">AraC family transcriptional regulator</fullName>
    </recommendedName>
</protein>
<sequence>MFNSPSTSDFQPRGARSHIAVTPVDGTDRPLQWIIRVTREPDGHRIGDRFHFGDVLVFDEDAGESTEDDRPLERPYSAVTFAGRGTCDVDGHGRVELFTHHDHDSLRVVVGLDFAETNEGPHGPPRAAIAVARFCTGVFAEPVGEVRAAAAAFELRARAESLFPHLHDETPVDCDQVARILRTTTIELLMSFRTTGADFGESVRARQLSRVASR</sequence>
<evidence type="ECO:0008006" key="3">
    <source>
        <dbReference type="Google" id="ProtNLM"/>
    </source>
</evidence>
<evidence type="ECO:0000313" key="2">
    <source>
        <dbReference type="Proteomes" id="UP001165584"/>
    </source>
</evidence>
<dbReference type="EMBL" id="JANLCM010000002">
    <property type="protein sequence ID" value="MCS5720194.1"/>
    <property type="molecule type" value="Genomic_DNA"/>
</dbReference>